<keyword evidence="1" id="KW-0812">Transmembrane</keyword>
<dbReference type="RefSeq" id="WP_167027352.1">
    <property type="nucleotide sequence ID" value="NZ_CP050177.1"/>
</dbReference>
<dbReference type="InterPro" id="IPR046491">
    <property type="entry name" value="DUF6584"/>
</dbReference>
<keyword evidence="3" id="KW-1185">Reference proteome</keyword>
<dbReference type="Pfam" id="PF20225">
    <property type="entry name" value="DUF6584"/>
    <property type="match status" value="1"/>
</dbReference>
<evidence type="ECO:0000313" key="2">
    <source>
        <dbReference type="EMBL" id="QIQ02756.1"/>
    </source>
</evidence>
<dbReference type="KEGG" id="slia:HA039_10885"/>
<proteinExistence type="predicted"/>
<organism evidence="2 3">
    <name type="scientific">Streptomyces liangshanensis</name>
    <dbReference type="NCBI Taxonomy" id="2717324"/>
    <lineage>
        <taxon>Bacteria</taxon>
        <taxon>Bacillati</taxon>
        <taxon>Actinomycetota</taxon>
        <taxon>Actinomycetes</taxon>
        <taxon>Kitasatosporales</taxon>
        <taxon>Streptomycetaceae</taxon>
        <taxon>Streptomyces</taxon>
    </lineage>
</organism>
<protein>
    <submittedName>
        <fullName evidence="2">Uncharacterized protein</fullName>
    </submittedName>
</protein>
<accession>A0A6G9GXH4</accession>
<feature type="transmembrane region" description="Helical" evidence="1">
    <location>
        <begin position="147"/>
        <end position="169"/>
    </location>
</feature>
<keyword evidence="1" id="KW-0472">Membrane</keyword>
<dbReference type="EMBL" id="CP050177">
    <property type="protein sequence ID" value="QIQ02756.1"/>
    <property type="molecule type" value="Genomic_DNA"/>
</dbReference>
<dbReference type="AlphaFoldDB" id="A0A6G9GXH4"/>
<keyword evidence="1" id="KW-1133">Transmembrane helix</keyword>
<sequence length="177" mass="19268">MAPTDTLARVEADLVAGRIPLARQRLRGLVSSYPYDLTLRRRLADVYRLYGDRAEAGRWAYLDEDRDAGETAAFEARYADPERLMRALAWQGPEALAASAFAVAQLAAVRTACSAAFGRPVDWDSVPTEGRDDPHGDARPFGLLGKLLLGGGCLLVVLVVSAVWVYGFVHLFGLFDG</sequence>
<reference evidence="2 3" key="1">
    <citation type="submission" date="2020-03" db="EMBL/GenBank/DDBJ databases">
        <title>A novel species.</title>
        <authorList>
            <person name="Gao J."/>
        </authorList>
    </citation>
    <scope>NUCLEOTIDE SEQUENCE [LARGE SCALE GENOMIC DNA]</scope>
    <source>
        <strain evidence="2 3">QMT-12</strain>
    </source>
</reference>
<gene>
    <name evidence="2" type="ORF">HA039_10885</name>
</gene>
<evidence type="ECO:0000313" key="3">
    <source>
        <dbReference type="Proteomes" id="UP000501179"/>
    </source>
</evidence>
<evidence type="ECO:0000256" key="1">
    <source>
        <dbReference type="SAM" id="Phobius"/>
    </source>
</evidence>
<name>A0A6G9GXH4_9ACTN</name>
<dbReference type="Proteomes" id="UP000501179">
    <property type="component" value="Chromosome"/>
</dbReference>